<dbReference type="EMBL" id="CAXAMM010006826">
    <property type="protein sequence ID" value="CAK9012485.1"/>
    <property type="molecule type" value="Genomic_DNA"/>
</dbReference>
<dbReference type="InterPro" id="IPR007029">
    <property type="entry name" value="YHS_dom"/>
</dbReference>
<evidence type="ECO:0000256" key="5">
    <source>
        <dbReference type="ARBA" id="ARBA00022679"/>
    </source>
</evidence>
<evidence type="ECO:0000259" key="8">
    <source>
        <dbReference type="Pfam" id="PF04945"/>
    </source>
</evidence>
<reference evidence="9 10" key="1">
    <citation type="submission" date="2024-02" db="EMBL/GenBank/DDBJ databases">
        <authorList>
            <person name="Chen Y."/>
            <person name="Shah S."/>
            <person name="Dougan E. K."/>
            <person name="Thang M."/>
            <person name="Chan C."/>
        </authorList>
    </citation>
    <scope>NUCLEOTIDE SEQUENCE [LARGE SCALE GENOMIC DNA]</scope>
</reference>
<dbReference type="InterPro" id="IPR041164">
    <property type="entry name" value="LDcluster4"/>
</dbReference>
<evidence type="ECO:0000256" key="6">
    <source>
        <dbReference type="ARBA" id="ARBA00022898"/>
    </source>
</evidence>
<protein>
    <recommendedName>
        <fullName evidence="3">glycogen phosphorylase</fullName>
        <ecNumber evidence="3">2.4.1.1</ecNumber>
    </recommendedName>
</protein>
<feature type="domain" description="YHS" evidence="8">
    <location>
        <begin position="759"/>
        <end position="801"/>
    </location>
</feature>
<evidence type="ECO:0000256" key="7">
    <source>
        <dbReference type="ARBA" id="ARBA00023277"/>
    </source>
</evidence>
<dbReference type="Pfam" id="PF00343">
    <property type="entry name" value="Phosphorylase"/>
    <property type="match status" value="1"/>
</dbReference>
<evidence type="ECO:0000256" key="2">
    <source>
        <dbReference type="ARBA" id="ARBA00006047"/>
    </source>
</evidence>
<dbReference type="InterPro" id="IPR011834">
    <property type="entry name" value="Agluc_phsphrylas"/>
</dbReference>
<evidence type="ECO:0000256" key="3">
    <source>
        <dbReference type="ARBA" id="ARBA00012591"/>
    </source>
</evidence>
<evidence type="ECO:0000256" key="1">
    <source>
        <dbReference type="ARBA" id="ARBA00001933"/>
    </source>
</evidence>
<comment type="similarity">
    <text evidence="2">Belongs to the glycogen phosphorylase family.</text>
</comment>
<name>A0ABP0JDX3_9DINO</name>
<keyword evidence="4" id="KW-0328">Glycosyltransferase</keyword>
<keyword evidence="6" id="KW-0663">Pyridoxal phosphate</keyword>
<organism evidence="9 10">
    <name type="scientific">Durusdinium trenchii</name>
    <dbReference type="NCBI Taxonomy" id="1381693"/>
    <lineage>
        <taxon>Eukaryota</taxon>
        <taxon>Sar</taxon>
        <taxon>Alveolata</taxon>
        <taxon>Dinophyceae</taxon>
        <taxon>Suessiales</taxon>
        <taxon>Symbiodiniaceae</taxon>
        <taxon>Durusdinium</taxon>
    </lineage>
</organism>
<dbReference type="PROSITE" id="PS00102">
    <property type="entry name" value="PHOSPHORYLASE"/>
    <property type="match status" value="1"/>
</dbReference>
<comment type="caution">
    <text evidence="9">The sequence shown here is derived from an EMBL/GenBank/DDBJ whole genome shotgun (WGS) entry which is preliminary data.</text>
</comment>
<evidence type="ECO:0000313" key="10">
    <source>
        <dbReference type="Proteomes" id="UP001642464"/>
    </source>
</evidence>
<dbReference type="Pfam" id="PF04945">
    <property type="entry name" value="YHS"/>
    <property type="match status" value="1"/>
</dbReference>
<dbReference type="Proteomes" id="UP001642464">
    <property type="component" value="Unassembled WGS sequence"/>
</dbReference>
<dbReference type="PANTHER" id="PTHR42655:SF1">
    <property type="entry name" value="GLYCOGEN PHOSPHORYLASE"/>
    <property type="match status" value="1"/>
</dbReference>
<dbReference type="InterPro" id="IPR052182">
    <property type="entry name" value="Glycogen/Maltodextrin_Phosph"/>
</dbReference>
<accession>A0ABP0JDX3</accession>
<dbReference type="EC" id="2.4.1.1" evidence="3"/>
<dbReference type="PANTHER" id="PTHR42655">
    <property type="entry name" value="GLYCOGEN PHOSPHORYLASE"/>
    <property type="match status" value="1"/>
</dbReference>
<dbReference type="NCBIfam" id="TIGR02094">
    <property type="entry name" value="more_P_ylases"/>
    <property type="match status" value="1"/>
</dbReference>
<dbReference type="Gene3D" id="3.40.50.450">
    <property type="match status" value="1"/>
</dbReference>
<proteinExistence type="inferred from homology"/>
<evidence type="ECO:0000256" key="4">
    <source>
        <dbReference type="ARBA" id="ARBA00022676"/>
    </source>
</evidence>
<evidence type="ECO:0000313" key="9">
    <source>
        <dbReference type="EMBL" id="CAK9012485.1"/>
    </source>
</evidence>
<dbReference type="InterPro" id="IPR035090">
    <property type="entry name" value="Pyridoxal_P_attach_site"/>
</dbReference>
<dbReference type="Pfam" id="PF18306">
    <property type="entry name" value="LDcluster4"/>
    <property type="match status" value="1"/>
</dbReference>
<keyword evidence="10" id="KW-1185">Reference proteome</keyword>
<keyword evidence="5" id="KW-0808">Transferase</keyword>
<gene>
    <name evidence="9" type="ORF">SCF082_LOCUS11533</name>
</gene>
<comment type="cofactor">
    <cofactor evidence="1">
        <name>pyridoxal 5'-phosphate</name>
        <dbReference type="ChEBI" id="CHEBI:597326"/>
    </cofactor>
</comment>
<dbReference type="Gene3D" id="3.40.50.2000">
    <property type="entry name" value="Glycogen Phosphorylase B"/>
    <property type="match status" value="3"/>
</dbReference>
<dbReference type="InterPro" id="IPR000811">
    <property type="entry name" value="Glyco_trans_35"/>
</dbReference>
<keyword evidence="7" id="KW-0119">Carbohydrate metabolism</keyword>
<dbReference type="SUPFAM" id="SSF102405">
    <property type="entry name" value="MCP/YpsA-like"/>
    <property type="match status" value="1"/>
</dbReference>
<dbReference type="SUPFAM" id="SSF53756">
    <property type="entry name" value="UDP-Glycosyltransferase/glycogen phosphorylase"/>
    <property type="match status" value="1"/>
</dbReference>
<sequence>MTNRSIAYFSMEVALAPDIPTYAGGLGVLAGDTLRSAADMRLPMVGVSLLSRKGYFRQRIDEGGRQIEAEDRWCVDDHLQEASGRTTVVIEDRTVHVRGWRYEITGCSGHVIPVFLLDTDLPENAECDRRLTDWLYGGDQHFRLCQEVVLGVGGVRLLEALGFDQIQRFHLNEGHASLLTLELLDRVAAGNGRSQITHDDIDAVRKQCVFTTHTPVPAGHDQFPMELVRQVLGRKDVYEMKDVFCCEGVLNLTYLALNLSHYVNGVAKRHGLVSQHMFGRYVIDAITNGVHAATWAGPAVEILFDRNIPGWRDDNYSLRSALSIPPEELWSAHQQQKQTLLQHVRDTTGVAMDGETLTLGFARRMTAYKRPTLLFQDCARLTRLAVQANGLQVVLAGKAHPHDDRGKELIREIIGHQTATDGFVRIVFLDNYDLRLGHLITSGVDVWLNTPEPPLEASGTSGMKAALNGIPSLSVPDGWWLEGCVEGLTGWAIGEDAIDPAQRADGTRDAQSLYDKLEYDVIPAYCHQRDRFIDIMRRISPETEVSTVMNEQSRKTSPLKIGVMGGAGADIPREFLQKAEQLGACIADTGCVVITGACPGLPLAAARGAQNRGGTVIGISPALSLDEHAFKYESPTLAHDVLIFTGSGLMGREVVNIRSSDIVVIVGGSTGTLGELAIAYDEGKLIGVLTGTGGITGIVADILKACDKQTGARVVYDDEPGRLIATLLEIYRTEHFRHPSVFCRNTTSASSTPTDGSTQDVVCGMWIPPRGAAARRSRNGTRYVFCSLECAERFDLEPSRWIRESNAGGEHDPSTCGE</sequence>